<name>A0A3S3QJW4_9BACT</name>
<evidence type="ECO:0000313" key="2">
    <source>
        <dbReference type="Proteomes" id="UP000287853"/>
    </source>
</evidence>
<dbReference type="EMBL" id="MTKO01000064">
    <property type="protein sequence ID" value="RWX46446.1"/>
    <property type="molecule type" value="Genomic_DNA"/>
</dbReference>
<dbReference type="Proteomes" id="UP000287853">
    <property type="component" value="Unassembled WGS sequence"/>
</dbReference>
<gene>
    <name evidence="1" type="ORF">H206_00883</name>
</gene>
<comment type="caution">
    <text evidence="1">The sequence shown here is derived from an EMBL/GenBank/DDBJ whole genome shotgun (WGS) entry which is preliminary data.</text>
</comment>
<sequence length="95" mass="10307">MGIVNPGTLIIRAMLVGHPVRIVAHLAMGGFVRCPVGSHHRVMAPAVEIIALMEAHGFGIKALQTVGGQIKGLIQDAFLKRLFSRIRGVLRRYAE</sequence>
<organism evidence="1 2">
    <name type="scientific">Candidatus Electrothrix aarhusensis</name>
    <dbReference type="NCBI Taxonomy" id="1859131"/>
    <lineage>
        <taxon>Bacteria</taxon>
        <taxon>Pseudomonadati</taxon>
        <taxon>Thermodesulfobacteriota</taxon>
        <taxon>Desulfobulbia</taxon>
        <taxon>Desulfobulbales</taxon>
        <taxon>Desulfobulbaceae</taxon>
        <taxon>Candidatus Electrothrix</taxon>
    </lineage>
</organism>
<accession>A0A3S3QJW4</accession>
<dbReference type="AlphaFoldDB" id="A0A3S3QJW4"/>
<protein>
    <submittedName>
        <fullName evidence="1">Uncharacterized protein</fullName>
    </submittedName>
</protein>
<reference evidence="1 2" key="1">
    <citation type="submission" date="2017-01" db="EMBL/GenBank/DDBJ databases">
        <title>The cable genome- insights into the physiology and evolution of filamentous bacteria capable of sulfide oxidation via long distance electron transfer.</title>
        <authorList>
            <person name="Schreiber L."/>
            <person name="Bjerg J.T."/>
            <person name="Boggild A."/>
            <person name="Van De Vossenberg J."/>
            <person name="Meysman F."/>
            <person name="Nielsen L.P."/>
            <person name="Schramm A."/>
            <person name="Kjeldsen K.U."/>
        </authorList>
    </citation>
    <scope>NUCLEOTIDE SEQUENCE [LARGE SCALE GENOMIC DNA]</scope>
    <source>
        <strain evidence="1">MCF</strain>
    </source>
</reference>
<keyword evidence="2" id="KW-1185">Reference proteome</keyword>
<evidence type="ECO:0000313" key="1">
    <source>
        <dbReference type="EMBL" id="RWX46446.1"/>
    </source>
</evidence>
<proteinExistence type="predicted"/>